<comment type="caution">
    <text evidence="1">The sequence shown here is derived from an EMBL/GenBank/DDBJ whole genome shotgun (WGS) entry which is preliminary data.</text>
</comment>
<dbReference type="Proteomes" id="UP000813461">
    <property type="component" value="Unassembled WGS sequence"/>
</dbReference>
<dbReference type="EMBL" id="JAGMVJ010000013">
    <property type="protein sequence ID" value="KAH7083662.1"/>
    <property type="molecule type" value="Genomic_DNA"/>
</dbReference>
<evidence type="ECO:0000313" key="2">
    <source>
        <dbReference type="Proteomes" id="UP000813461"/>
    </source>
</evidence>
<gene>
    <name evidence="1" type="ORF">FB567DRAFT_409095</name>
</gene>
<sequence>LVFAIDVPNTFPLMQICADLPHPAAFIIEAFCPHATPNTPCINTQHETFTWHDRDSPRVARMLDPGKCYNHVNDDWKRMSWDPDDFGVVHENFNWLAKTDL</sequence>
<dbReference type="OrthoDB" id="5230585at2759"/>
<reference evidence="1" key="1">
    <citation type="journal article" date="2021" name="Nat. Commun.">
        <title>Genetic determinants of endophytism in the Arabidopsis root mycobiome.</title>
        <authorList>
            <person name="Mesny F."/>
            <person name="Miyauchi S."/>
            <person name="Thiergart T."/>
            <person name="Pickel B."/>
            <person name="Atanasova L."/>
            <person name="Karlsson M."/>
            <person name="Huettel B."/>
            <person name="Barry K.W."/>
            <person name="Haridas S."/>
            <person name="Chen C."/>
            <person name="Bauer D."/>
            <person name="Andreopoulos W."/>
            <person name="Pangilinan J."/>
            <person name="LaButti K."/>
            <person name="Riley R."/>
            <person name="Lipzen A."/>
            <person name="Clum A."/>
            <person name="Drula E."/>
            <person name="Henrissat B."/>
            <person name="Kohler A."/>
            <person name="Grigoriev I.V."/>
            <person name="Martin F.M."/>
            <person name="Hacquard S."/>
        </authorList>
    </citation>
    <scope>NUCLEOTIDE SEQUENCE</scope>
    <source>
        <strain evidence="1">MPI-SDFR-AT-0120</strain>
    </source>
</reference>
<keyword evidence="2" id="KW-1185">Reference proteome</keyword>
<evidence type="ECO:0000313" key="1">
    <source>
        <dbReference type="EMBL" id="KAH7083662.1"/>
    </source>
</evidence>
<organism evidence="1 2">
    <name type="scientific">Paraphoma chrysanthemicola</name>
    <dbReference type="NCBI Taxonomy" id="798071"/>
    <lineage>
        <taxon>Eukaryota</taxon>
        <taxon>Fungi</taxon>
        <taxon>Dikarya</taxon>
        <taxon>Ascomycota</taxon>
        <taxon>Pezizomycotina</taxon>
        <taxon>Dothideomycetes</taxon>
        <taxon>Pleosporomycetidae</taxon>
        <taxon>Pleosporales</taxon>
        <taxon>Pleosporineae</taxon>
        <taxon>Phaeosphaeriaceae</taxon>
        <taxon>Paraphoma</taxon>
    </lineage>
</organism>
<accession>A0A8K0R497</accession>
<proteinExistence type="predicted"/>
<name>A0A8K0R497_9PLEO</name>
<feature type="non-terminal residue" evidence="1">
    <location>
        <position position="101"/>
    </location>
</feature>
<dbReference type="AlphaFoldDB" id="A0A8K0R497"/>
<protein>
    <submittedName>
        <fullName evidence="1">Uncharacterized protein</fullName>
    </submittedName>
</protein>
<feature type="non-terminal residue" evidence="1">
    <location>
        <position position="1"/>
    </location>
</feature>